<keyword evidence="1" id="KW-0812">Transmembrane</keyword>
<dbReference type="EMBL" id="JBAWTH010000191">
    <property type="protein sequence ID" value="KAL2273307.1"/>
    <property type="molecule type" value="Genomic_DNA"/>
</dbReference>
<evidence type="ECO:0000313" key="2">
    <source>
        <dbReference type="EMBL" id="KAL2273307.1"/>
    </source>
</evidence>
<evidence type="ECO:0000313" key="3">
    <source>
        <dbReference type="Proteomes" id="UP001600888"/>
    </source>
</evidence>
<comment type="caution">
    <text evidence="2">The sequence shown here is derived from an EMBL/GenBank/DDBJ whole genome shotgun (WGS) entry which is preliminary data.</text>
</comment>
<name>A0ABR4DSE6_9PEZI</name>
<feature type="transmembrane region" description="Helical" evidence="1">
    <location>
        <begin position="169"/>
        <end position="199"/>
    </location>
</feature>
<sequence>MPNRLRSYKTFYGPLDNRPAKLGIPPIFPDRYTCPSLNHIGSPSYQDNIPLSRHKMSLVAAATTQTASDMSYQQKPELVGKYTIELSPALRLFIEAARPALLTLADQFFRLNHAILTHLMFGVSVAALQTYLVAKDLTTRSATALGEIAWSAWNSSQVRRLRKKLEFEFFVLILGCGNSLCLAVFWPGWVIIGLLYLAWMALRFLAG</sequence>
<proteinExistence type="predicted"/>
<protein>
    <submittedName>
        <fullName evidence="2">Uncharacterized protein</fullName>
    </submittedName>
</protein>
<reference evidence="2 3" key="1">
    <citation type="submission" date="2024-03" db="EMBL/GenBank/DDBJ databases">
        <title>A high-quality draft genome sequence of Diaporthe vaccinii, a causative agent of upright dieback and viscid rot disease in cranberry plants.</title>
        <authorList>
            <person name="Sarrasin M."/>
            <person name="Lang B.F."/>
            <person name="Burger G."/>
        </authorList>
    </citation>
    <scope>NUCLEOTIDE SEQUENCE [LARGE SCALE GENOMIC DNA]</scope>
    <source>
        <strain evidence="2 3">IS7</strain>
    </source>
</reference>
<gene>
    <name evidence="2" type="ORF">FJTKL_04815</name>
</gene>
<keyword evidence="1" id="KW-1133">Transmembrane helix</keyword>
<accession>A0ABR4DSE6</accession>
<keyword evidence="1" id="KW-0472">Membrane</keyword>
<organism evidence="2 3">
    <name type="scientific">Diaporthe vaccinii</name>
    <dbReference type="NCBI Taxonomy" id="105482"/>
    <lineage>
        <taxon>Eukaryota</taxon>
        <taxon>Fungi</taxon>
        <taxon>Dikarya</taxon>
        <taxon>Ascomycota</taxon>
        <taxon>Pezizomycotina</taxon>
        <taxon>Sordariomycetes</taxon>
        <taxon>Sordariomycetidae</taxon>
        <taxon>Diaporthales</taxon>
        <taxon>Diaporthaceae</taxon>
        <taxon>Diaporthe</taxon>
        <taxon>Diaporthe eres species complex</taxon>
    </lineage>
</organism>
<keyword evidence="3" id="KW-1185">Reference proteome</keyword>
<dbReference type="Proteomes" id="UP001600888">
    <property type="component" value="Unassembled WGS sequence"/>
</dbReference>
<evidence type="ECO:0000256" key="1">
    <source>
        <dbReference type="SAM" id="Phobius"/>
    </source>
</evidence>